<organism evidence="1 2">
    <name type="scientific">Kwoniella shandongensis</name>
    <dbReference type="NCBI Taxonomy" id="1734106"/>
    <lineage>
        <taxon>Eukaryota</taxon>
        <taxon>Fungi</taxon>
        <taxon>Dikarya</taxon>
        <taxon>Basidiomycota</taxon>
        <taxon>Agaricomycotina</taxon>
        <taxon>Tremellomycetes</taxon>
        <taxon>Tremellales</taxon>
        <taxon>Cryptococcaceae</taxon>
        <taxon>Kwoniella</taxon>
    </lineage>
</organism>
<dbReference type="KEGG" id="ksn:43587158"/>
<name>A0AAJ8LCA1_9TREE</name>
<protein>
    <submittedName>
        <fullName evidence="1">Uncharacterized protein</fullName>
    </submittedName>
</protein>
<accession>A0AAJ8LCA1</accession>
<dbReference type="AlphaFoldDB" id="A0AAJ8LCA1"/>
<dbReference type="GeneID" id="43587158"/>
<reference evidence="1" key="2">
    <citation type="submission" date="2024-01" db="EMBL/GenBank/DDBJ databases">
        <title>Comparative genomics of Cryptococcus and Kwoniella reveals pathogenesis evolution and contrasting modes of karyotype evolution via chromosome fusion or intercentromeric recombination.</title>
        <authorList>
            <person name="Coelho M.A."/>
            <person name="David-Palma M."/>
            <person name="Shea T."/>
            <person name="Bowers K."/>
            <person name="McGinley-Smith S."/>
            <person name="Mohammad A.W."/>
            <person name="Gnirke A."/>
            <person name="Yurkov A.M."/>
            <person name="Nowrousian M."/>
            <person name="Sun S."/>
            <person name="Cuomo C.A."/>
            <person name="Heitman J."/>
        </authorList>
    </citation>
    <scope>NUCLEOTIDE SEQUENCE</scope>
    <source>
        <strain evidence="1">CBS 12478</strain>
    </source>
</reference>
<keyword evidence="2" id="KW-1185">Reference proteome</keyword>
<dbReference type="Proteomes" id="UP000322225">
    <property type="component" value="Chromosome 1"/>
</dbReference>
<evidence type="ECO:0000313" key="1">
    <source>
        <dbReference type="EMBL" id="WWD15873.1"/>
    </source>
</evidence>
<evidence type="ECO:0000313" key="2">
    <source>
        <dbReference type="Proteomes" id="UP000322225"/>
    </source>
</evidence>
<dbReference type="EMBL" id="CP144051">
    <property type="protein sequence ID" value="WWD15873.1"/>
    <property type="molecule type" value="Genomic_DNA"/>
</dbReference>
<sequence length="337" mass="38304">MTGLQDLPPELIRHVIQLADVKHPFITLCRQTTSIAAEELYTDLITCEQPCAVSTEYAPLPKIVKGIDNAIWSQPLAESSQDGPFGNEVKLAFLSRVTSLHHHFGKYICFRESSSDLEVLEHLTSTFRALSKANLVAFPNLRYLHLTTTGWSSVTPPNRSCALALASVSKPSICYWPFTYDPSELTTYPMGNAPDAESIEYTPLRFAEGHIPERVIHLPVKVPSIPLVYYGTDNIVSFSQLWDYPTWSVDQTVEYILSILHQAHPEILDTRLPKSAVNDNVDVGERERRSETRWTFLWVGRFTRKDGLSYNEMIRRVSEGVWQGCRDMEGRVRFSRD</sequence>
<reference evidence="1" key="1">
    <citation type="submission" date="2017-08" db="EMBL/GenBank/DDBJ databases">
        <authorList>
            <person name="Cuomo C."/>
            <person name="Billmyre B."/>
            <person name="Heitman J."/>
        </authorList>
    </citation>
    <scope>NUCLEOTIDE SEQUENCE</scope>
    <source>
        <strain evidence="1">CBS 12478</strain>
    </source>
</reference>
<dbReference type="RefSeq" id="XP_031862846.2">
    <property type="nucleotide sequence ID" value="XM_032003039.2"/>
</dbReference>
<gene>
    <name evidence="1" type="ORF">CI109_100297</name>
</gene>
<proteinExistence type="predicted"/>